<evidence type="ECO:0000256" key="3">
    <source>
        <dbReference type="ARBA" id="ARBA00022801"/>
    </source>
</evidence>
<comment type="similarity">
    <text evidence="1">Belongs to the peptidase C48 family.</text>
</comment>
<dbReference type="Proteomes" id="UP001163846">
    <property type="component" value="Unassembled WGS sequence"/>
</dbReference>
<sequence length="330" mass="38027">MMRLQDISRQLSVVARIKSAFVDTIGQHKVLPSDNVALIILGNLELLLDNIQRTKNSLETAWYNLLDHTPSKAQTLLNSLMNENRLNSVEFWKVLPNISFHDFSTLGPGRWLNDEIINYFITKWCSQSRNTLGFSTFFAGTCLFEDKVSCTVAKRVLTEEDETRVRRSVNRRQQMLGLKTWDSVFIPIHEASSHWYSARIDFRLKRIDIYDSLRETCIVNRQKPVSLRKNTNLMLVLMWLTEILANIRGESVCLTNNPHTDWICDPHSRVPFQPNAFDCGVHTLWHLKHILAHRSVTSSGRSVDGSLSFSPDMVGKRLRLAMELLQDCKL</sequence>
<evidence type="ECO:0000256" key="2">
    <source>
        <dbReference type="ARBA" id="ARBA00022670"/>
    </source>
</evidence>
<feature type="domain" description="Ubiquitin-like protease family profile" evidence="5">
    <location>
        <begin position="96"/>
        <end position="290"/>
    </location>
</feature>
<dbReference type="SUPFAM" id="SSF54001">
    <property type="entry name" value="Cysteine proteinases"/>
    <property type="match status" value="1"/>
</dbReference>
<keyword evidence="3" id="KW-0378">Hydrolase</keyword>
<organism evidence="6 7">
    <name type="scientific">Lentinula raphanica</name>
    <dbReference type="NCBI Taxonomy" id="153919"/>
    <lineage>
        <taxon>Eukaryota</taxon>
        <taxon>Fungi</taxon>
        <taxon>Dikarya</taxon>
        <taxon>Basidiomycota</taxon>
        <taxon>Agaricomycotina</taxon>
        <taxon>Agaricomycetes</taxon>
        <taxon>Agaricomycetidae</taxon>
        <taxon>Agaricales</taxon>
        <taxon>Marasmiineae</taxon>
        <taxon>Omphalotaceae</taxon>
        <taxon>Lentinula</taxon>
    </lineage>
</organism>
<dbReference type="InterPro" id="IPR003653">
    <property type="entry name" value="Peptidase_C48_C"/>
</dbReference>
<dbReference type="PANTHER" id="PTHR12606:SF1">
    <property type="entry name" value="UBIQUITIN-LIKE-SPECIFIC PROTEASE 1A"/>
    <property type="match status" value="1"/>
</dbReference>
<accession>A0AA38NVK1</accession>
<proteinExistence type="inferred from homology"/>
<keyword evidence="2" id="KW-0645">Protease</keyword>
<dbReference type="EMBL" id="MU807467">
    <property type="protein sequence ID" value="KAJ3831443.1"/>
    <property type="molecule type" value="Genomic_DNA"/>
</dbReference>
<evidence type="ECO:0000313" key="6">
    <source>
        <dbReference type="EMBL" id="KAJ3831443.1"/>
    </source>
</evidence>
<protein>
    <recommendedName>
        <fullName evidence="5">Ubiquitin-like protease family profile domain-containing protein</fullName>
    </recommendedName>
</protein>
<dbReference type="InterPro" id="IPR038765">
    <property type="entry name" value="Papain-like_cys_pep_sf"/>
</dbReference>
<dbReference type="Gene3D" id="3.40.395.10">
    <property type="entry name" value="Adenoviral Proteinase, Chain A"/>
    <property type="match status" value="1"/>
</dbReference>
<reference evidence="6" key="1">
    <citation type="submission" date="2022-08" db="EMBL/GenBank/DDBJ databases">
        <authorList>
            <consortium name="DOE Joint Genome Institute"/>
            <person name="Min B."/>
            <person name="Riley R."/>
            <person name="Sierra-Patev S."/>
            <person name="Naranjo-Ortiz M."/>
            <person name="Looney B."/>
            <person name="Konkel Z."/>
            <person name="Slot J.C."/>
            <person name="Sakamoto Y."/>
            <person name="Steenwyk J.L."/>
            <person name="Rokas A."/>
            <person name="Carro J."/>
            <person name="Camarero S."/>
            <person name="Ferreira P."/>
            <person name="Molpeceres G."/>
            <person name="Ruiz-Duenas F.J."/>
            <person name="Serrano A."/>
            <person name="Henrissat B."/>
            <person name="Drula E."/>
            <person name="Hughes K.W."/>
            <person name="Mata J.L."/>
            <person name="Ishikawa N.K."/>
            <person name="Vargas-Isla R."/>
            <person name="Ushijima S."/>
            <person name="Smith C.A."/>
            <person name="Ahrendt S."/>
            <person name="Andreopoulos W."/>
            <person name="He G."/>
            <person name="Labutti K."/>
            <person name="Lipzen A."/>
            <person name="Ng V."/>
            <person name="Sandor L."/>
            <person name="Barry K."/>
            <person name="Martinez A.T."/>
            <person name="Xiao Y."/>
            <person name="Gibbons J.G."/>
            <person name="Terashima K."/>
            <person name="Hibbett D.S."/>
            <person name="Grigoriev I.V."/>
        </authorList>
    </citation>
    <scope>NUCLEOTIDE SEQUENCE</scope>
    <source>
        <strain evidence="6">TFB9207</strain>
    </source>
</reference>
<keyword evidence="4" id="KW-0788">Thiol protease</keyword>
<dbReference type="PANTHER" id="PTHR12606">
    <property type="entry name" value="SENTRIN/SUMO-SPECIFIC PROTEASE"/>
    <property type="match status" value="1"/>
</dbReference>
<name>A0AA38NVK1_9AGAR</name>
<dbReference type="GO" id="GO:0006508">
    <property type="term" value="P:proteolysis"/>
    <property type="evidence" value="ECO:0007669"/>
    <property type="project" value="UniProtKB-KW"/>
</dbReference>
<evidence type="ECO:0000259" key="5">
    <source>
        <dbReference type="PROSITE" id="PS50600"/>
    </source>
</evidence>
<dbReference type="PROSITE" id="PS50600">
    <property type="entry name" value="ULP_PROTEASE"/>
    <property type="match status" value="1"/>
</dbReference>
<gene>
    <name evidence="6" type="ORF">F5878DRAFT_667547</name>
</gene>
<evidence type="ECO:0000313" key="7">
    <source>
        <dbReference type="Proteomes" id="UP001163846"/>
    </source>
</evidence>
<comment type="caution">
    <text evidence="6">The sequence shown here is derived from an EMBL/GenBank/DDBJ whole genome shotgun (WGS) entry which is preliminary data.</text>
</comment>
<dbReference type="Pfam" id="PF02902">
    <property type="entry name" value="Peptidase_C48"/>
    <property type="match status" value="1"/>
</dbReference>
<dbReference type="GO" id="GO:0016926">
    <property type="term" value="P:protein desumoylation"/>
    <property type="evidence" value="ECO:0007669"/>
    <property type="project" value="TreeGrafter"/>
</dbReference>
<dbReference type="GO" id="GO:0005634">
    <property type="term" value="C:nucleus"/>
    <property type="evidence" value="ECO:0007669"/>
    <property type="project" value="TreeGrafter"/>
</dbReference>
<evidence type="ECO:0000256" key="4">
    <source>
        <dbReference type="ARBA" id="ARBA00022807"/>
    </source>
</evidence>
<evidence type="ECO:0000256" key="1">
    <source>
        <dbReference type="ARBA" id="ARBA00005234"/>
    </source>
</evidence>
<keyword evidence="7" id="KW-1185">Reference proteome</keyword>
<dbReference type="AlphaFoldDB" id="A0AA38NVK1"/>
<dbReference type="GO" id="GO:0016929">
    <property type="term" value="F:deSUMOylase activity"/>
    <property type="evidence" value="ECO:0007669"/>
    <property type="project" value="TreeGrafter"/>
</dbReference>